<dbReference type="PANTHER" id="PTHR38340:SF1">
    <property type="entry name" value="S-LAYER PROTEIN"/>
    <property type="match status" value="1"/>
</dbReference>
<keyword evidence="5" id="KW-1185">Reference proteome</keyword>
<sequence>MLTTPQLWTSLPSYGTPLFERTDAVATQIDSIFGESIIAAFTQDNRDFTSPGQPVNGSSVLAWRYTALGEAIGTAPVELSTQATDGFAYDADIASFEGGHTFNSGQSAFAVVYTHDYEDSFGVARTRIVYEQFERDGDFRAFTVLANTTSSSVSSLSEPKLAIGSDGQVLAVWVQNGDVVGANIDASVPRIEEQFNIFNGDPTNQIDGLAVTALETGKFAVSFGDVDTNPDNDDLYLSLVDITSSAVVNSTILSEQFDEEGMPSMATLPDGAIALAWIIDNTGGTDTGIRAIVLEADGTVRRDTFTPTTDAGNNQLLAEVVESGDGGFYVLHYQEDESVIKALRFDSQGVQQGAESNISFGSQIFSDLDAKLLSDGRLMISYSGGDGGILNPHYAFSQIWDPRENANAEATTSGLQVGTPDNDDFFFDRGAFTIDAFEGNDALRFNPGDADFFVIAKADGGIGTDRLIMEGDGTFDFTRQVADRYVNWETLAFNESGSGESLSKWRADQIGQFETFDFFSNPNTYETISIEMGLETTLDLRGVDVIDQTPFVDRVLIIGDGDAENITGSEGRDHIISNGGNDGIDGGEGNDLIEAGDGGDTVIGGLGDDEIYGGAGSDDLFGGSNNDTIFGGSGDDFIEGNSGNDTIVGGLGEDTMDGGADVDLLDLSQGDNGGLGWDFDMESGVLFNGVFNQSAVNFENVIGTSIGDNIKGNAEANHIMGGAGADTLNGRGGLDTVDGGEGDDLIIMQSSSSPSYAASGIETVIGGSGFDTIIMSGSGTMDLRGDAISGIEQLQFGSGLDNTLVLDATTVQFGMTSNATIKGFNSPLAGAQDRVQVDLTGDEDVDLRKWQFEDFDYETAVNAPITEKDHIQIFGGAGSNKIEGSITSDIISAAAGDDEIWGDIGNDFIDAGEGADTVYGGAGYDILISGMDADIDLLYGGEGRDQLVSFGGPDKLYGGADNDVYFLTGTDGARIFEDADEGYDIINASIRQVLMSDNIERLNFTSDIDHVARGNELDNRINGNAGDDKFIIDAGGADIISGGSGRDTFDARSSSEGIRVYLNNQDFNTAATAGDFFASIETFIGSSTADDVMRAGDGRARFSGSGGEDRLFGGNNIDFLQGGDGNDDLRGGNGRDTLIGGRGDDEMQGGKDRDQFRFVDSDFGQDAILDYQDGLDTLRFFSAVATDFSDFTITGNGTANVTVTLDANPASQIELTSANGSNMLIDVSDFQFY</sequence>
<dbReference type="InterPro" id="IPR018511">
    <property type="entry name" value="Hemolysin-typ_Ca-bd_CS"/>
</dbReference>
<dbReference type="PANTHER" id="PTHR38340">
    <property type="entry name" value="S-LAYER PROTEIN"/>
    <property type="match status" value="1"/>
</dbReference>
<protein>
    <submittedName>
        <fullName evidence="4">Calcium-binding protein</fullName>
    </submittedName>
</protein>
<dbReference type="InterPro" id="IPR011049">
    <property type="entry name" value="Serralysin-like_metalloprot_C"/>
</dbReference>
<dbReference type="SUPFAM" id="SSF51120">
    <property type="entry name" value="beta-Roll"/>
    <property type="match status" value="4"/>
</dbReference>
<dbReference type="RefSeq" id="WP_377211403.1">
    <property type="nucleotide sequence ID" value="NZ_JBHTJV010000003.1"/>
</dbReference>
<dbReference type="InterPro" id="IPR001343">
    <property type="entry name" value="Hemolysn_Ca-bd"/>
</dbReference>
<feature type="region of interest" description="Disordered" evidence="3">
    <location>
        <begin position="1123"/>
        <end position="1151"/>
    </location>
</feature>
<evidence type="ECO:0000256" key="1">
    <source>
        <dbReference type="ARBA" id="ARBA00004613"/>
    </source>
</evidence>
<dbReference type="PRINTS" id="PR00313">
    <property type="entry name" value="CABNDNGRPT"/>
</dbReference>
<dbReference type="Proteomes" id="UP001597101">
    <property type="component" value="Unassembled WGS sequence"/>
</dbReference>
<comment type="subcellular location">
    <subcellularLocation>
        <location evidence="1">Secreted</location>
    </subcellularLocation>
</comment>
<dbReference type="PROSITE" id="PS00330">
    <property type="entry name" value="HEMOLYSIN_CALCIUM"/>
    <property type="match status" value="3"/>
</dbReference>
<reference evidence="5" key="1">
    <citation type="journal article" date="2019" name="Int. J. Syst. Evol. Microbiol.">
        <title>The Global Catalogue of Microorganisms (GCM) 10K type strain sequencing project: providing services to taxonomists for standard genome sequencing and annotation.</title>
        <authorList>
            <consortium name="The Broad Institute Genomics Platform"/>
            <consortium name="The Broad Institute Genome Sequencing Center for Infectious Disease"/>
            <person name="Wu L."/>
            <person name="Ma J."/>
        </authorList>
    </citation>
    <scope>NUCLEOTIDE SEQUENCE [LARGE SCALE GENOMIC DNA]</scope>
    <source>
        <strain evidence="5">CCUG 60023</strain>
    </source>
</reference>
<gene>
    <name evidence="4" type="ORF">ACFQ14_03895</name>
</gene>
<feature type="compositionally biased region" description="Basic and acidic residues" evidence="3">
    <location>
        <begin position="1142"/>
        <end position="1151"/>
    </location>
</feature>
<accession>A0ABW3FCC0</accession>
<dbReference type="Gene3D" id="2.150.10.10">
    <property type="entry name" value="Serralysin-like metalloprotease, C-terminal"/>
    <property type="match status" value="5"/>
</dbReference>
<evidence type="ECO:0000313" key="5">
    <source>
        <dbReference type="Proteomes" id="UP001597101"/>
    </source>
</evidence>
<keyword evidence="2" id="KW-0964">Secreted</keyword>
<dbReference type="InterPro" id="IPR050557">
    <property type="entry name" value="RTX_toxin/Mannuronan_C5-epim"/>
</dbReference>
<dbReference type="Pfam" id="PF00353">
    <property type="entry name" value="HemolysinCabind"/>
    <property type="match status" value="10"/>
</dbReference>
<proteinExistence type="predicted"/>
<evidence type="ECO:0000313" key="4">
    <source>
        <dbReference type="EMBL" id="MFD0915544.1"/>
    </source>
</evidence>
<comment type="caution">
    <text evidence="4">The sequence shown here is derived from an EMBL/GenBank/DDBJ whole genome shotgun (WGS) entry which is preliminary data.</text>
</comment>
<evidence type="ECO:0000256" key="3">
    <source>
        <dbReference type="SAM" id="MobiDB-lite"/>
    </source>
</evidence>
<evidence type="ECO:0000256" key="2">
    <source>
        <dbReference type="ARBA" id="ARBA00022525"/>
    </source>
</evidence>
<name>A0ABW3FCC0_9HYPH</name>
<dbReference type="EMBL" id="JBHTJV010000003">
    <property type="protein sequence ID" value="MFD0915544.1"/>
    <property type="molecule type" value="Genomic_DNA"/>
</dbReference>
<organism evidence="4 5">
    <name type="scientific">Pseudahrensia aquimaris</name>
    <dbReference type="NCBI Taxonomy" id="744461"/>
    <lineage>
        <taxon>Bacteria</taxon>
        <taxon>Pseudomonadati</taxon>
        <taxon>Pseudomonadota</taxon>
        <taxon>Alphaproteobacteria</taxon>
        <taxon>Hyphomicrobiales</taxon>
        <taxon>Ahrensiaceae</taxon>
        <taxon>Pseudahrensia</taxon>
    </lineage>
</organism>